<keyword evidence="3" id="KW-1185">Reference proteome</keyword>
<evidence type="ECO:0000313" key="3">
    <source>
        <dbReference type="Proteomes" id="UP000005627"/>
    </source>
</evidence>
<name>G8ZZV6_TORDE</name>
<feature type="compositionally biased region" description="Polar residues" evidence="1">
    <location>
        <begin position="178"/>
        <end position="192"/>
    </location>
</feature>
<dbReference type="HOGENOM" id="CLU_467068_0_0_1"/>
<evidence type="ECO:0000313" key="2">
    <source>
        <dbReference type="EMBL" id="CCE94150.1"/>
    </source>
</evidence>
<dbReference type="OrthoDB" id="10379295at2759"/>
<evidence type="ECO:0000256" key="1">
    <source>
        <dbReference type="SAM" id="MobiDB-lite"/>
    </source>
</evidence>
<feature type="region of interest" description="Disordered" evidence="1">
    <location>
        <begin position="88"/>
        <end position="117"/>
    </location>
</feature>
<dbReference type="KEGG" id="tdl:TDEL_0H02910"/>
<proteinExistence type="predicted"/>
<dbReference type="EMBL" id="HE616749">
    <property type="protein sequence ID" value="CCE94150.1"/>
    <property type="molecule type" value="Genomic_DNA"/>
</dbReference>
<organism evidence="2 3">
    <name type="scientific">Torulaspora delbrueckii</name>
    <name type="common">Yeast</name>
    <name type="synonym">Candida colliculosa</name>
    <dbReference type="NCBI Taxonomy" id="4950"/>
    <lineage>
        <taxon>Eukaryota</taxon>
        <taxon>Fungi</taxon>
        <taxon>Dikarya</taxon>
        <taxon>Ascomycota</taxon>
        <taxon>Saccharomycotina</taxon>
        <taxon>Saccharomycetes</taxon>
        <taxon>Saccharomycetales</taxon>
        <taxon>Saccharomycetaceae</taxon>
        <taxon>Torulaspora</taxon>
    </lineage>
</organism>
<sequence length="584" mass="67513">MPAKSYVENPYFGEFEDANVNVYSSFESHKKLPKAEIPKMQETATKLSKRERLKLRTARALKGEIKPGDIIGRRHHVRFWKNSKLSSAAPLQTQSTTPSNSSSPATSPATSLDSGSWNEESVIYSPLGPSLTPNEETTHVELVHSSEEITRISSFETTPQAFDLSKYTARAMSARFSCGSSEPVSPNRSEAFSPTDGFGAGFTPITPMPVDESKSAAAKPADQIQELVSRPNASLVDSRAPGKVPAVRSCTMPITPVELEEDITHANFNRHHSLPSTFIVEEESLRKAQPEVRLSRESIEVSTKQAKKIRFHELNNRTKGSEGRQYHEEQCRRLQKEPQTNKSKVNLFSRTWENLNEESWYVRVLHEYCPVRFRKNKRLNFDSHQFRAMQSKLTFEALVEQEVRRQDRKLIFRPNNYANKSFIRRWFNFEEDKDILDSMDHFILCNEGLTPIFRGSRPAVRKHLFRRWLNFDRNRAIICEQLMERWLEDKQYVNKLKKGRDEREQMRAEMETRLKDYDKIPPPSFFIKKLMSNLSGNRSRIGKPPKRGSQIVVLKKEPLFGSQYFENKKTKAKRWIKDLLLGMH</sequence>
<reference evidence="2 3" key="1">
    <citation type="journal article" date="2011" name="Proc. Natl. Acad. Sci. U.S.A.">
        <title>Evolutionary erosion of yeast sex chromosomes by mating-type switching accidents.</title>
        <authorList>
            <person name="Gordon J.L."/>
            <person name="Armisen D."/>
            <person name="Proux-Wera E."/>
            <person name="Oheigeartaigh S.S."/>
            <person name="Byrne K.P."/>
            <person name="Wolfe K.H."/>
        </authorList>
    </citation>
    <scope>NUCLEOTIDE SEQUENCE [LARGE SCALE GENOMIC DNA]</scope>
    <source>
        <strain evidence="3">ATCC 10662 / CBS 1146 / NBRC 0425 / NCYC 2629 / NRRL Y-866</strain>
    </source>
</reference>
<dbReference type="RefSeq" id="XP_003683361.1">
    <property type="nucleotide sequence ID" value="XM_003683313.1"/>
</dbReference>
<dbReference type="AlphaFoldDB" id="G8ZZV6"/>
<accession>G8ZZV6</accession>
<dbReference type="Proteomes" id="UP000005627">
    <property type="component" value="Chromosome 8"/>
</dbReference>
<protein>
    <submittedName>
        <fullName evidence="2">Uncharacterized protein</fullName>
    </submittedName>
</protein>
<dbReference type="InParanoid" id="G8ZZV6"/>
<dbReference type="eggNOG" id="ENOG502SRVZ">
    <property type="taxonomic scope" value="Eukaryota"/>
</dbReference>
<dbReference type="GeneID" id="11501716"/>
<feature type="region of interest" description="Disordered" evidence="1">
    <location>
        <begin position="178"/>
        <end position="197"/>
    </location>
</feature>
<feature type="compositionally biased region" description="Low complexity" evidence="1">
    <location>
        <begin position="90"/>
        <end position="112"/>
    </location>
</feature>
<gene>
    <name evidence="2" type="primary">TDEL0H02910</name>
    <name evidence="2" type="ORF">TDEL_0H02910</name>
</gene>